<dbReference type="InterPro" id="IPR044772">
    <property type="entry name" value="NO3_transporter"/>
</dbReference>
<evidence type="ECO:0000256" key="6">
    <source>
        <dbReference type="ARBA" id="ARBA00023136"/>
    </source>
</evidence>
<keyword evidence="4" id="KW-1133">Transmembrane helix</keyword>
<sequence length="490" mass="53233">MPQRLPLFAMKLPRIKVLHYTWFAFFVTFLIWFAHVALMPTIKQYFHLSDGQVKAILMLNVALTIPARLLIGAMVDRYGPKRSYSAVLLISGFLCFVFAFAQSFQMLAIGRFLLGFVGAGFVVGIRLISEWFPVNEVGSAEGVYGGWGNFGAAVASMSMPILALMYGGADGWRYAIATTGVIAIVYSVIFYRGVSDTPKGATYFKPKKSGGLEVSNKADFYFYAVMILPVYAILFLLAWRLSPSGLKLLTANQTMLAYAVVAVLVVYQYIKIWSVNKHLFDTSRPAVNPEYGYQFKQVAILDMAYLACFGSELAVVSMLPQFFITNYGVSHTLAGLTAGCFAVMNLFARPGGGFMSDAVGRRKVLMIALAGQTVGYLLMTQMTKLPLAGAVAIVLLTSVFVQAACGAVYSVVPLIQRRMTGQIAGMAGAYGNVGGVLFLTIFSMVSPTGFFITLAIFAGIAFIGATFLSEPQGHMVEVHEDGTIERIAIA</sequence>
<dbReference type="GO" id="GO:0016020">
    <property type="term" value="C:membrane"/>
    <property type="evidence" value="ECO:0007669"/>
    <property type="project" value="UniProtKB-SubCell"/>
</dbReference>
<dbReference type="SUPFAM" id="SSF103473">
    <property type="entry name" value="MFS general substrate transporter"/>
    <property type="match status" value="1"/>
</dbReference>
<accession>A0A270AL27</accession>
<dbReference type="AlphaFoldDB" id="A0A270AL27"/>
<dbReference type="GO" id="GO:0015112">
    <property type="term" value="F:nitrate transmembrane transporter activity"/>
    <property type="evidence" value="ECO:0007669"/>
    <property type="project" value="InterPro"/>
</dbReference>
<evidence type="ECO:0000256" key="4">
    <source>
        <dbReference type="ARBA" id="ARBA00022989"/>
    </source>
</evidence>
<dbReference type="PROSITE" id="PS50850">
    <property type="entry name" value="MFS"/>
    <property type="match status" value="1"/>
</dbReference>
<dbReference type="GO" id="GO:0042128">
    <property type="term" value="P:nitrate assimilation"/>
    <property type="evidence" value="ECO:0007669"/>
    <property type="project" value="UniProtKB-KW"/>
</dbReference>
<evidence type="ECO:0000256" key="1">
    <source>
        <dbReference type="ARBA" id="ARBA00004141"/>
    </source>
</evidence>
<evidence type="ECO:0000313" key="7">
    <source>
        <dbReference type="EMBL" id="ATQ82798.1"/>
    </source>
</evidence>
<organism evidence="7">
    <name type="scientific">Faucicola osloensis</name>
    <name type="common">Moraxella osloensis</name>
    <dbReference type="NCBI Taxonomy" id="34062"/>
    <lineage>
        <taxon>Bacteria</taxon>
        <taxon>Pseudomonadati</taxon>
        <taxon>Pseudomonadota</taxon>
        <taxon>Gammaproteobacteria</taxon>
        <taxon>Moraxellales</taxon>
        <taxon>Moraxellaceae</taxon>
        <taxon>Faucicola</taxon>
    </lineage>
</organism>
<name>A0A270AL27_FAUOS</name>
<dbReference type="Gene3D" id="1.20.1250.20">
    <property type="entry name" value="MFS general substrate transporter like domains"/>
    <property type="match status" value="2"/>
</dbReference>
<dbReference type="InterPro" id="IPR005829">
    <property type="entry name" value="Sugar_transporter_CS"/>
</dbReference>
<comment type="similarity">
    <text evidence="2">Belongs to the major facilitator superfamily. Nitrate/nitrite porter (TC 2.A.1.8) family.</text>
</comment>
<dbReference type="InterPro" id="IPR011701">
    <property type="entry name" value="MFS"/>
</dbReference>
<keyword evidence="6" id="KW-0472">Membrane</keyword>
<evidence type="ECO:0000256" key="2">
    <source>
        <dbReference type="ARBA" id="ARBA00008432"/>
    </source>
</evidence>
<proteinExistence type="inferred from homology"/>
<comment type="subcellular location">
    <subcellularLocation>
        <location evidence="1">Membrane</location>
        <topology evidence="1">Multi-pass membrane protein</topology>
    </subcellularLocation>
</comment>
<evidence type="ECO:0000256" key="3">
    <source>
        <dbReference type="ARBA" id="ARBA00022692"/>
    </source>
</evidence>
<dbReference type="PANTHER" id="PTHR23515">
    <property type="entry name" value="HIGH-AFFINITY NITRATE TRANSPORTER 2.3"/>
    <property type="match status" value="1"/>
</dbReference>
<dbReference type="PROSITE" id="PS00216">
    <property type="entry name" value="SUGAR_TRANSPORT_1"/>
    <property type="match status" value="1"/>
</dbReference>
<keyword evidence="3" id="KW-0812">Transmembrane</keyword>
<protein>
    <submittedName>
        <fullName evidence="7">MFS transporter</fullName>
    </submittedName>
</protein>
<dbReference type="InterPro" id="IPR020846">
    <property type="entry name" value="MFS_dom"/>
</dbReference>
<dbReference type="Pfam" id="PF07690">
    <property type="entry name" value="MFS_1"/>
    <property type="match status" value="2"/>
</dbReference>
<gene>
    <name evidence="7" type="ORF">YHS_02530</name>
</gene>
<reference evidence="7" key="1">
    <citation type="submission" date="2017-11" db="EMBL/GenBank/DDBJ databases">
        <title>Complete Genome Sequence from Moraxella oslensis YHS isolated from human skin.</title>
        <authorList>
            <person name="Lee K."/>
            <person name="Lim J.Y."/>
            <person name="Hwang I."/>
        </authorList>
    </citation>
    <scope>NUCLEOTIDE SEQUENCE</scope>
    <source>
        <strain evidence="7">YHS</strain>
    </source>
</reference>
<dbReference type="InterPro" id="IPR036259">
    <property type="entry name" value="MFS_trans_sf"/>
</dbReference>
<evidence type="ECO:0000256" key="5">
    <source>
        <dbReference type="ARBA" id="ARBA00023063"/>
    </source>
</evidence>
<dbReference type="EMBL" id="CP024176">
    <property type="protein sequence ID" value="ATQ82798.1"/>
    <property type="molecule type" value="Genomic_DNA"/>
</dbReference>
<keyword evidence="5" id="KW-0534">Nitrate assimilation</keyword>